<protein>
    <submittedName>
        <fullName evidence="8">Envelope stress response membrane protein PspC</fullName>
    </submittedName>
</protein>
<dbReference type="Pfam" id="PF04024">
    <property type="entry name" value="PspC"/>
    <property type="match status" value="1"/>
</dbReference>
<evidence type="ECO:0000313" key="8">
    <source>
        <dbReference type="EMBL" id="MFC6198100.1"/>
    </source>
</evidence>
<keyword evidence="3 6" id="KW-0812">Transmembrane</keyword>
<proteinExistence type="predicted"/>
<evidence type="ECO:0000256" key="6">
    <source>
        <dbReference type="SAM" id="Phobius"/>
    </source>
</evidence>
<evidence type="ECO:0000256" key="1">
    <source>
        <dbReference type="ARBA" id="ARBA00004162"/>
    </source>
</evidence>
<evidence type="ECO:0000256" key="3">
    <source>
        <dbReference type="ARBA" id="ARBA00022692"/>
    </source>
</evidence>
<comment type="caution">
    <text evidence="8">The sequence shown here is derived from an EMBL/GenBank/DDBJ whole genome shotgun (WGS) entry which is preliminary data.</text>
</comment>
<feature type="domain" description="Phage shock protein PspC N-terminal" evidence="7">
    <location>
        <begin position="36"/>
        <end position="94"/>
    </location>
</feature>
<dbReference type="InterPro" id="IPR052027">
    <property type="entry name" value="PspC"/>
</dbReference>
<keyword evidence="5 6" id="KW-0472">Membrane</keyword>
<accession>A0ABW1S8Z3</accession>
<organism evidence="8 9">
    <name type="scientific">Ponticaulis profundi</name>
    <dbReference type="NCBI Taxonomy" id="2665222"/>
    <lineage>
        <taxon>Bacteria</taxon>
        <taxon>Pseudomonadati</taxon>
        <taxon>Pseudomonadota</taxon>
        <taxon>Alphaproteobacteria</taxon>
        <taxon>Hyphomonadales</taxon>
        <taxon>Hyphomonadaceae</taxon>
        <taxon>Ponticaulis</taxon>
    </lineage>
</organism>
<reference evidence="9" key="1">
    <citation type="journal article" date="2019" name="Int. J. Syst. Evol. Microbiol.">
        <title>The Global Catalogue of Microorganisms (GCM) 10K type strain sequencing project: providing services to taxonomists for standard genome sequencing and annotation.</title>
        <authorList>
            <consortium name="The Broad Institute Genomics Platform"/>
            <consortium name="The Broad Institute Genome Sequencing Center for Infectious Disease"/>
            <person name="Wu L."/>
            <person name="Ma J."/>
        </authorList>
    </citation>
    <scope>NUCLEOTIDE SEQUENCE [LARGE SCALE GENOMIC DNA]</scope>
    <source>
        <strain evidence="9">CGMCC-1.15741</strain>
    </source>
</reference>
<evidence type="ECO:0000256" key="4">
    <source>
        <dbReference type="ARBA" id="ARBA00022989"/>
    </source>
</evidence>
<dbReference type="PANTHER" id="PTHR33885:SF3">
    <property type="entry name" value="PHAGE SHOCK PROTEIN C"/>
    <property type="match status" value="1"/>
</dbReference>
<dbReference type="InterPro" id="IPR007168">
    <property type="entry name" value="Phageshock_PspC_N"/>
</dbReference>
<keyword evidence="4 6" id="KW-1133">Transmembrane helix</keyword>
<keyword evidence="2" id="KW-1003">Cell membrane</keyword>
<evidence type="ECO:0000313" key="9">
    <source>
        <dbReference type="Proteomes" id="UP001596303"/>
    </source>
</evidence>
<sequence length="159" mass="18867">MPHRRHRQDDYEGWKNRFNRPGEEEPYDYVGSPNPKRLYRSTSDRVIAGVCGGIAERFGWEPTLVRVFTVAAFFFFAGPLMILAYILMWIITPKRPRSARPLSKDEETFWRGVSDRPQVTFSNLRYKFMDLEDRLQGLESSVTSNEWRLRKQFRDLERG</sequence>
<dbReference type="NCBIfam" id="TIGR02978">
    <property type="entry name" value="phageshock_pspC"/>
    <property type="match status" value="1"/>
</dbReference>
<gene>
    <name evidence="8" type="primary">pspC</name>
    <name evidence="8" type="ORF">ACFQDM_08420</name>
</gene>
<dbReference type="InterPro" id="IPR014320">
    <property type="entry name" value="Phageshock_PspC"/>
</dbReference>
<evidence type="ECO:0000259" key="7">
    <source>
        <dbReference type="Pfam" id="PF04024"/>
    </source>
</evidence>
<keyword evidence="9" id="KW-1185">Reference proteome</keyword>
<dbReference type="Proteomes" id="UP001596303">
    <property type="component" value="Unassembled WGS sequence"/>
</dbReference>
<dbReference type="PANTHER" id="PTHR33885">
    <property type="entry name" value="PHAGE SHOCK PROTEIN C"/>
    <property type="match status" value="1"/>
</dbReference>
<comment type="subcellular location">
    <subcellularLocation>
        <location evidence="1">Cell membrane</location>
        <topology evidence="1">Single-pass membrane protein</topology>
    </subcellularLocation>
</comment>
<evidence type="ECO:0000256" key="2">
    <source>
        <dbReference type="ARBA" id="ARBA00022475"/>
    </source>
</evidence>
<dbReference type="RefSeq" id="WP_377378002.1">
    <property type="nucleotide sequence ID" value="NZ_JBHSSW010000009.1"/>
</dbReference>
<dbReference type="EMBL" id="JBHSSW010000009">
    <property type="protein sequence ID" value="MFC6198100.1"/>
    <property type="molecule type" value="Genomic_DNA"/>
</dbReference>
<feature type="transmembrane region" description="Helical" evidence="6">
    <location>
        <begin position="67"/>
        <end position="91"/>
    </location>
</feature>
<name>A0ABW1S8Z3_9PROT</name>
<evidence type="ECO:0000256" key="5">
    <source>
        <dbReference type="ARBA" id="ARBA00023136"/>
    </source>
</evidence>